<proteinExistence type="predicted"/>
<keyword evidence="1" id="KW-0175">Coiled coil</keyword>
<feature type="region of interest" description="Disordered" evidence="2">
    <location>
        <begin position="1"/>
        <end position="146"/>
    </location>
</feature>
<feature type="compositionally biased region" description="Gly residues" evidence="2">
    <location>
        <begin position="236"/>
        <end position="245"/>
    </location>
</feature>
<gene>
    <name evidence="3" type="ORF">MICPUCDRAFT_48724</name>
</gene>
<feature type="region of interest" description="Disordered" evidence="2">
    <location>
        <begin position="296"/>
        <end position="319"/>
    </location>
</feature>
<protein>
    <submittedName>
        <fullName evidence="3">Predicted protein</fullName>
    </submittedName>
</protein>
<feature type="compositionally biased region" description="Basic and acidic residues" evidence="2">
    <location>
        <begin position="961"/>
        <end position="972"/>
    </location>
</feature>
<feature type="compositionally biased region" description="Low complexity" evidence="2">
    <location>
        <begin position="170"/>
        <end position="185"/>
    </location>
</feature>
<evidence type="ECO:0000256" key="1">
    <source>
        <dbReference type="SAM" id="Coils"/>
    </source>
</evidence>
<feature type="compositionally biased region" description="Basic residues" evidence="2">
    <location>
        <begin position="620"/>
        <end position="634"/>
    </location>
</feature>
<sequence>MAHVDASPPVSPAPDVVAVAPPPHPGKLAHARVERARWKERVVAARAESDRPLQTLRENAARHRPAPSSPRPDWVGGATREYEDEEAPRTRAAVTCHDSVTGQRLFVARRVHRRETPHASTATTTRTDDDAIDDDADDASTQPVLFAGGGDVATALASRLLDGGFPLVLAAASSSPSSPSSPSSSNEERLRSRGATLASSVAHGARLVLGACAKVGTPRRWGPGERAKALRDAARPGGGGGGGGAAAEPRARAKARLNAVGIEFVQGAVASRDARDAVDGGAHVFVAGGRRRGGRVGVDGLGGEDRDDDGGDDDDDDDATVHPAFVDVDAALRAMTDRAYVIEGADATAAASTRVVKAWSDNFADAVSRYRVEAKEATRAAEAQRRRADAAERELSRLEVASCAAAKKCRATEDELARLRATRAQTETRASEASRAAAAAVAAAEARDAETAAKIAKATADARDAADAARRDASAAEASRAALELEMATVREALAAARIRADAAEARATRSDAAVADAERLSAAAFEAATREAKDAKDARDSGAFYTLLCSELETARVERDGATKALESAKEERESAVGALKLEIERLRATTRATRVDAGEKEEEEDDDEEEEDSTDSKGRKKGGASARRKATRKSPIVSADAAGWATATEQCKTLTTRLYKERARVAELDGKLKACESALAALRKTSDLEIDRLKGKLKARGVAVARLEAERDGLRTTLKGKTDIADAFAAKARSDAAIKSRLESELESVRATRDALELRAAEARKALDQARSIHWFPYDRNAAASAAAVARADAADAARVALATRVAELEAAEAQSRYAMARVAEDLDRSACDATARAEESSRLRIELEETTRRLAAARGDGGDVIETAVNEALLEQAGAHEKAMDALRTTHAFDLEEATRAYEETVARLEREKEDAAAAAVEAAEAADAMARRMEEDAAAAAAAAVAVTARKKKARADEEAAEARRAAAECRTSVGRSSDEKPPTAPKPKPKRASDDPNPNPNPNSTAAADLADPALVMDAMIANADELDALAPAKRAMEASFHRVPELRRALTKMADGAAKPTPAVAVAATLASIVLGSASGSGSSDAGDGPWVTRLPPRVRDGDSPELLAAFAMKTFDAKFLAPEVRSIHWSPYDPVRVVDADP</sequence>
<dbReference type="EMBL" id="GG663747">
    <property type="protein sequence ID" value="EEH52837.1"/>
    <property type="molecule type" value="Genomic_DNA"/>
</dbReference>
<feature type="compositionally biased region" description="Basic and acidic residues" evidence="2">
    <location>
        <begin position="222"/>
        <end position="234"/>
    </location>
</feature>
<dbReference type="PANTHER" id="PTHR23159">
    <property type="entry name" value="CENTROSOMAL PROTEIN 2"/>
    <property type="match status" value="1"/>
</dbReference>
<feature type="region of interest" description="Disordered" evidence="2">
    <location>
        <begin position="1084"/>
        <end position="1105"/>
    </location>
</feature>
<dbReference type="RefSeq" id="XP_003062898.1">
    <property type="nucleotide sequence ID" value="XM_003062852.1"/>
</dbReference>
<accession>C1N526</accession>
<feature type="compositionally biased region" description="Acidic residues" evidence="2">
    <location>
        <begin position="601"/>
        <end position="615"/>
    </location>
</feature>
<dbReference type="Proteomes" id="UP000001876">
    <property type="component" value="Unassembled WGS sequence"/>
</dbReference>
<dbReference type="PANTHER" id="PTHR23159:SF31">
    <property type="entry name" value="CENTROSOME-ASSOCIATED PROTEIN CEP250 ISOFORM X1"/>
    <property type="match status" value="1"/>
</dbReference>
<feature type="coiled-coil region" evidence="1">
    <location>
        <begin position="741"/>
        <end position="775"/>
    </location>
</feature>
<feature type="region of interest" description="Disordered" evidence="2">
    <location>
        <begin position="961"/>
        <end position="1012"/>
    </location>
</feature>
<keyword evidence="4" id="KW-1185">Reference proteome</keyword>
<evidence type="ECO:0000313" key="4">
    <source>
        <dbReference type="Proteomes" id="UP000001876"/>
    </source>
</evidence>
<feature type="region of interest" description="Disordered" evidence="2">
    <location>
        <begin position="594"/>
        <end position="639"/>
    </location>
</feature>
<feature type="compositionally biased region" description="Low complexity" evidence="2">
    <location>
        <begin position="1084"/>
        <end position="1095"/>
    </location>
</feature>
<dbReference type="KEGG" id="mpp:MICPUCDRAFT_48724"/>
<feature type="coiled-coil region" evidence="1">
    <location>
        <begin position="466"/>
        <end position="507"/>
    </location>
</feature>
<feature type="region of interest" description="Disordered" evidence="2">
    <location>
        <begin position="219"/>
        <end position="250"/>
    </location>
</feature>
<name>C1N526_MICPC</name>
<feature type="region of interest" description="Disordered" evidence="2">
    <location>
        <begin position="170"/>
        <end position="195"/>
    </location>
</feature>
<dbReference type="GeneID" id="9688338"/>
<feature type="compositionally biased region" description="Acidic residues" evidence="2">
    <location>
        <begin position="305"/>
        <end position="318"/>
    </location>
</feature>
<dbReference type="AlphaFoldDB" id="C1N526"/>
<reference evidence="3 4" key="1">
    <citation type="journal article" date="2009" name="Science">
        <title>Green evolution and dynamic adaptations revealed by genomes of the marine picoeukaryotes Micromonas.</title>
        <authorList>
            <person name="Worden A.Z."/>
            <person name="Lee J.H."/>
            <person name="Mock T."/>
            <person name="Rouze P."/>
            <person name="Simmons M.P."/>
            <person name="Aerts A.L."/>
            <person name="Allen A.E."/>
            <person name="Cuvelier M.L."/>
            <person name="Derelle E."/>
            <person name="Everett M.V."/>
            <person name="Foulon E."/>
            <person name="Grimwood J."/>
            <person name="Gundlach H."/>
            <person name="Henrissat B."/>
            <person name="Napoli C."/>
            <person name="McDonald S.M."/>
            <person name="Parker M.S."/>
            <person name="Rombauts S."/>
            <person name="Salamov A."/>
            <person name="Von Dassow P."/>
            <person name="Badger J.H."/>
            <person name="Coutinho P.M."/>
            <person name="Demir E."/>
            <person name="Dubchak I."/>
            <person name="Gentemann C."/>
            <person name="Eikrem W."/>
            <person name="Gready J.E."/>
            <person name="John U."/>
            <person name="Lanier W."/>
            <person name="Lindquist E.A."/>
            <person name="Lucas S."/>
            <person name="Mayer K.F."/>
            <person name="Moreau H."/>
            <person name="Not F."/>
            <person name="Otillar R."/>
            <person name="Panaud O."/>
            <person name="Pangilinan J."/>
            <person name="Paulsen I."/>
            <person name="Piegu B."/>
            <person name="Poliakov A."/>
            <person name="Robbens S."/>
            <person name="Schmutz J."/>
            <person name="Toulza E."/>
            <person name="Wyss T."/>
            <person name="Zelensky A."/>
            <person name="Zhou K."/>
            <person name="Armbrust E.V."/>
            <person name="Bhattacharya D."/>
            <person name="Goodenough U.W."/>
            <person name="Van de Peer Y."/>
            <person name="Grigoriev I.V."/>
        </authorList>
    </citation>
    <scope>NUCLEOTIDE SEQUENCE [LARGE SCALE GENOMIC DNA]</scope>
    <source>
        <strain evidence="3 4">CCMP1545</strain>
    </source>
</reference>
<organism evidence="4">
    <name type="scientific">Micromonas pusilla (strain CCMP1545)</name>
    <name type="common">Picoplanktonic green alga</name>
    <dbReference type="NCBI Taxonomy" id="564608"/>
    <lineage>
        <taxon>Eukaryota</taxon>
        <taxon>Viridiplantae</taxon>
        <taxon>Chlorophyta</taxon>
        <taxon>Mamiellophyceae</taxon>
        <taxon>Mamiellales</taxon>
        <taxon>Mamiellaceae</taxon>
        <taxon>Micromonas</taxon>
    </lineage>
</organism>
<evidence type="ECO:0000313" key="3">
    <source>
        <dbReference type="EMBL" id="EEH52837.1"/>
    </source>
</evidence>
<feature type="compositionally biased region" description="Low complexity" evidence="2">
    <location>
        <begin position="1"/>
        <end position="19"/>
    </location>
</feature>
<feature type="compositionally biased region" description="Basic and acidic residues" evidence="2">
    <location>
        <begin position="31"/>
        <end position="51"/>
    </location>
</feature>
<feature type="coiled-coil region" evidence="1">
    <location>
        <begin position="367"/>
        <end position="436"/>
    </location>
</feature>
<evidence type="ECO:0000256" key="2">
    <source>
        <dbReference type="SAM" id="MobiDB-lite"/>
    </source>
</evidence>